<feature type="domain" description="Helicase ATP-binding" evidence="14">
    <location>
        <begin position="55"/>
        <end position="362"/>
    </location>
</feature>
<dbReference type="SMART" id="SM00488">
    <property type="entry name" value="DEXDc2"/>
    <property type="match status" value="1"/>
</dbReference>
<evidence type="ECO:0000259" key="14">
    <source>
        <dbReference type="PROSITE" id="PS51193"/>
    </source>
</evidence>
<dbReference type="Pfam" id="PF06733">
    <property type="entry name" value="DEAD_2"/>
    <property type="match status" value="1"/>
</dbReference>
<dbReference type="Proteomes" id="UP001302978">
    <property type="component" value="Chromosome"/>
</dbReference>
<dbReference type="PROSITE" id="PS51193">
    <property type="entry name" value="HELICASE_ATP_BIND_2"/>
    <property type="match status" value="1"/>
</dbReference>
<gene>
    <name evidence="15" type="primary">dinG</name>
    <name evidence="15" type="ORF">MmiHf6_11640</name>
</gene>
<evidence type="ECO:0000313" key="16">
    <source>
        <dbReference type="Proteomes" id="UP001302978"/>
    </source>
</evidence>
<evidence type="ECO:0000256" key="1">
    <source>
        <dbReference type="ARBA" id="ARBA00022485"/>
    </source>
</evidence>
<evidence type="ECO:0000256" key="5">
    <source>
        <dbReference type="ARBA" id="ARBA00022801"/>
    </source>
</evidence>
<evidence type="ECO:0000256" key="2">
    <source>
        <dbReference type="ARBA" id="ARBA00022723"/>
    </source>
</evidence>
<keyword evidence="3" id="KW-0547">Nucleotide-binding</keyword>
<evidence type="ECO:0000256" key="9">
    <source>
        <dbReference type="ARBA" id="ARBA00023014"/>
    </source>
</evidence>
<proteinExistence type="predicted"/>
<dbReference type="InterPro" id="IPR014013">
    <property type="entry name" value="Helic_SF1/SF2_ATP-bd_DinG/Rad3"/>
</dbReference>
<evidence type="ECO:0000256" key="13">
    <source>
        <dbReference type="SAM" id="MobiDB-lite"/>
    </source>
</evidence>
<dbReference type="SUPFAM" id="SSF52540">
    <property type="entry name" value="P-loop containing nucleoside triphosphate hydrolases"/>
    <property type="match status" value="1"/>
</dbReference>
<dbReference type="GeneID" id="85195739"/>
<dbReference type="GO" id="GO:0046872">
    <property type="term" value="F:metal ion binding"/>
    <property type="evidence" value="ECO:0007669"/>
    <property type="project" value="UniProtKB-KW"/>
</dbReference>
<dbReference type="PANTHER" id="PTHR11472:SF34">
    <property type="entry name" value="REGULATOR OF TELOMERE ELONGATION HELICASE 1"/>
    <property type="match status" value="1"/>
</dbReference>
<evidence type="ECO:0000256" key="4">
    <source>
        <dbReference type="ARBA" id="ARBA00022763"/>
    </source>
</evidence>
<dbReference type="GO" id="GO:0016818">
    <property type="term" value="F:hydrolase activity, acting on acid anhydrides, in phosphorus-containing anhydrides"/>
    <property type="evidence" value="ECO:0007669"/>
    <property type="project" value="InterPro"/>
</dbReference>
<protein>
    <submittedName>
        <fullName evidence="15">3'-5' exonuclease DinG</fullName>
        <ecNumber evidence="15">3.1.-.-</ecNumber>
    </submittedName>
</protein>
<keyword evidence="8" id="KW-0408">Iron</keyword>
<keyword evidence="1" id="KW-0004">4Fe-4S</keyword>
<dbReference type="GO" id="GO:0051539">
    <property type="term" value="F:4 iron, 4 sulfur cluster binding"/>
    <property type="evidence" value="ECO:0007669"/>
    <property type="project" value="UniProtKB-KW"/>
</dbReference>
<dbReference type="SMART" id="SM00487">
    <property type="entry name" value="DEXDc"/>
    <property type="match status" value="1"/>
</dbReference>
<feature type="compositionally biased region" description="Polar residues" evidence="13">
    <location>
        <begin position="1"/>
        <end position="12"/>
    </location>
</feature>
<dbReference type="GO" id="GO:0003678">
    <property type="term" value="F:DNA helicase activity"/>
    <property type="evidence" value="ECO:0007669"/>
    <property type="project" value="InterPro"/>
</dbReference>
<feature type="region of interest" description="Disordered" evidence="13">
    <location>
        <begin position="1"/>
        <end position="30"/>
    </location>
</feature>
<feature type="compositionally biased region" description="Low complexity" evidence="13">
    <location>
        <begin position="13"/>
        <end position="27"/>
    </location>
</feature>
<evidence type="ECO:0000256" key="6">
    <source>
        <dbReference type="ARBA" id="ARBA00022806"/>
    </source>
</evidence>
<keyword evidence="16" id="KW-1185">Reference proteome</keyword>
<dbReference type="AlphaFoldDB" id="A0AA96ZUJ6"/>
<sequence length="790" mass="90548">MDNEPTQESTQESIPNPISGSIPNPISESMQEPIRDPIQFTTAYDMKTAQANAPGFMKYFTKPSCYPNQEDAMKQIAEALEKGEVVLFEGACGTGKTLSALAPALDIAEKQNKKVIIVTNVHQQMVQFIHEARDIKRKTDIKVAVMKGKQSVCPDHLDYEECRAKTENTYELLEKERIYSKAKKELSESGERYKKSGDAREKILAEEIESDLKKMEPELQKKRERICPYLYEVLQSDATPFKKWLFDDVRSSEDINEYAEDKGMCGYELLKREMKHADLILCNYHHVLNQEIFLTLLGWLEKLPEDVIVIFDEAHNIENAARSHSSITISERVIERAINEIEEHVNHFPEKLKDDAQKILHLFFEATQESYESALGFGERNRIGTNWIDIQISDPYERFDYLKERFLRKIADYNKSSGKSLTIQSIQNILINVSEIGDEIESVYHERYKSGADSVRRKSNIVRAANFIFAYMLNSENPNYYPILNIRRDIETNEIYGRVELFTCIPRNVTAPLFDSLGGLVLMSATFRPFDMAKETLGIERQTLEIAYPITFPPENRRTYAVSVPPLYQSKRSHVWVRETVEQTLVSAICATKGNTIVYFQSFAEAEKYYSFLSQEWMIAESGIKVLLDQPGVSSNAVREEFFRIGESGERSVLVSYIFGTLSEGIDFRDDRARSVIIVGIGYPALNDRTKAVEAAYDTVFGPGKGWNFVILIPTIRRIRQAMGRVVRSPTDYGVRILLDARFQKSSAPKLGKYSVFRAFPEEESSEFIDVLPIELADELEKFFEDFSYD</sequence>
<reference evidence="15 16" key="1">
    <citation type="submission" date="2023-07" db="EMBL/GenBank/DDBJ databases">
        <title>Closed genoem sequence of Methanomicrococcus sp. Hf6.</title>
        <authorList>
            <person name="Poehlein A."/>
            <person name="Protasov E."/>
            <person name="Platt K."/>
            <person name="Reeh H."/>
            <person name="Daniel R."/>
            <person name="Brune A."/>
        </authorList>
    </citation>
    <scope>NUCLEOTIDE SEQUENCE [LARGE SCALE GENOMIC DNA]</scope>
    <source>
        <strain evidence="15 16">Hf6</strain>
    </source>
</reference>
<dbReference type="Pfam" id="PF13307">
    <property type="entry name" value="Helicase_C_2"/>
    <property type="match status" value="1"/>
</dbReference>
<keyword evidence="7" id="KW-0067">ATP-binding</keyword>
<dbReference type="InterPro" id="IPR006555">
    <property type="entry name" value="ATP-dep_Helicase_C"/>
</dbReference>
<dbReference type="PANTHER" id="PTHR11472">
    <property type="entry name" value="DNA REPAIR DEAD HELICASE RAD3/XP-D SUBFAMILY MEMBER"/>
    <property type="match status" value="1"/>
</dbReference>
<keyword evidence="11" id="KW-0234">DNA repair</keyword>
<evidence type="ECO:0000256" key="3">
    <source>
        <dbReference type="ARBA" id="ARBA00022741"/>
    </source>
</evidence>
<keyword evidence="2" id="KW-0479">Metal-binding</keyword>
<dbReference type="InterPro" id="IPR014001">
    <property type="entry name" value="Helicase_ATP-bd"/>
</dbReference>
<dbReference type="GO" id="GO:0004527">
    <property type="term" value="F:exonuclease activity"/>
    <property type="evidence" value="ECO:0007669"/>
    <property type="project" value="UniProtKB-KW"/>
</dbReference>
<dbReference type="SMART" id="SM00491">
    <property type="entry name" value="HELICc2"/>
    <property type="match status" value="1"/>
</dbReference>
<dbReference type="InterPro" id="IPR027417">
    <property type="entry name" value="P-loop_NTPase"/>
</dbReference>
<dbReference type="EMBL" id="CP131059">
    <property type="protein sequence ID" value="WNY23842.1"/>
    <property type="molecule type" value="Genomic_DNA"/>
</dbReference>
<dbReference type="EC" id="3.1.-.-" evidence="15"/>
<evidence type="ECO:0000256" key="10">
    <source>
        <dbReference type="ARBA" id="ARBA00023125"/>
    </source>
</evidence>
<name>A0AA96ZUJ6_9EURY</name>
<dbReference type="KEGG" id="mehf:MmiHf6_11640"/>
<dbReference type="GO" id="GO:0003677">
    <property type="term" value="F:DNA binding"/>
    <property type="evidence" value="ECO:0007669"/>
    <property type="project" value="UniProtKB-KW"/>
</dbReference>
<keyword evidence="9" id="KW-0411">Iron-sulfur</keyword>
<keyword evidence="10" id="KW-0238">DNA-binding</keyword>
<evidence type="ECO:0000256" key="7">
    <source>
        <dbReference type="ARBA" id="ARBA00022840"/>
    </source>
</evidence>
<keyword evidence="12" id="KW-0413">Isomerase</keyword>
<dbReference type="Gene3D" id="3.40.50.300">
    <property type="entry name" value="P-loop containing nucleotide triphosphate hydrolases"/>
    <property type="match status" value="2"/>
</dbReference>
<dbReference type="InterPro" id="IPR006554">
    <property type="entry name" value="Helicase-like_DEXD_c2"/>
</dbReference>
<dbReference type="InterPro" id="IPR010614">
    <property type="entry name" value="RAD3-like_helicase_DEAD"/>
</dbReference>
<dbReference type="GO" id="GO:0005524">
    <property type="term" value="F:ATP binding"/>
    <property type="evidence" value="ECO:0007669"/>
    <property type="project" value="UniProtKB-KW"/>
</dbReference>
<keyword evidence="15" id="KW-0540">Nuclease</keyword>
<keyword evidence="6" id="KW-0347">Helicase</keyword>
<evidence type="ECO:0000313" key="15">
    <source>
        <dbReference type="EMBL" id="WNY23842.1"/>
    </source>
</evidence>
<accession>A0AA96ZUJ6</accession>
<organism evidence="15 16">
    <name type="scientific">Methanimicrococcus hongohii</name>
    <dbReference type="NCBI Taxonomy" id="3028295"/>
    <lineage>
        <taxon>Archaea</taxon>
        <taxon>Methanobacteriati</taxon>
        <taxon>Methanobacteriota</taxon>
        <taxon>Stenosarchaea group</taxon>
        <taxon>Methanomicrobia</taxon>
        <taxon>Methanosarcinales</taxon>
        <taxon>Methanosarcinaceae</taxon>
        <taxon>Methanimicrococcus</taxon>
    </lineage>
</organism>
<keyword evidence="4" id="KW-0227">DNA damage</keyword>
<keyword evidence="5 15" id="KW-0378">Hydrolase</keyword>
<evidence type="ECO:0000256" key="8">
    <source>
        <dbReference type="ARBA" id="ARBA00023004"/>
    </source>
</evidence>
<evidence type="ECO:0000256" key="12">
    <source>
        <dbReference type="ARBA" id="ARBA00023235"/>
    </source>
</evidence>
<evidence type="ECO:0000256" key="11">
    <source>
        <dbReference type="ARBA" id="ARBA00023204"/>
    </source>
</evidence>
<dbReference type="GO" id="GO:0006281">
    <property type="term" value="P:DNA repair"/>
    <property type="evidence" value="ECO:0007669"/>
    <property type="project" value="UniProtKB-KW"/>
</dbReference>
<keyword evidence="15" id="KW-0269">Exonuclease</keyword>
<dbReference type="InterPro" id="IPR045028">
    <property type="entry name" value="DinG/Rad3-like"/>
</dbReference>
<dbReference type="RefSeq" id="WP_316557008.1">
    <property type="nucleotide sequence ID" value="NZ_CP131059.1"/>
</dbReference>